<evidence type="ECO:0000313" key="3">
    <source>
        <dbReference type="EMBL" id="MCQ1530322.1"/>
    </source>
</evidence>
<dbReference type="InterPro" id="IPR050922">
    <property type="entry name" value="LytR/CpsA/Psr_CW_biosynth"/>
</dbReference>
<keyword evidence="4" id="KW-1185">Reference proteome</keyword>
<comment type="similarity">
    <text evidence="1">Belongs to the LytR/CpsA/Psr (LCP) family.</text>
</comment>
<dbReference type="RefSeq" id="WP_255227841.1">
    <property type="nucleotide sequence ID" value="NZ_JAJEKE010000011.1"/>
</dbReference>
<accession>A0ABT1NGB9</accession>
<dbReference type="EMBL" id="JAJEKE010000011">
    <property type="protein sequence ID" value="MCQ1530322.1"/>
    <property type="molecule type" value="Genomic_DNA"/>
</dbReference>
<feature type="domain" description="Cell envelope-related transcriptional attenuator" evidence="2">
    <location>
        <begin position="69"/>
        <end position="218"/>
    </location>
</feature>
<dbReference type="PANTHER" id="PTHR33392:SF6">
    <property type="entry name" value="POLYISOPRENYL-TEICHOIC ACID--PEPTIDOGLYCAN TEICHOIC ACID TRANSFERASE TAGU"/>
    <property type="match status" value="1"/>
</dbReference>
<reference evidence="3 4" key="1">
    <citation type="submission" date="2021-10" db="EMBL/GenBank/DDBJ databases">
        <title>Lutispora strain m25 sp. nov., a thermophilic, non-spore-forming bacterium isolated from a lab-scale methanogenic bioreactor digesting anaerobic sludge.</title>
        <authorList>
            <person name="El Houari A."/>
            <person name="Mcdonald J."/>
        </authorList>
    </citation>
    <scope>NUCLEOTIDE SEQUENCE [LARGE SCALE GENOMIC DNA]</scope>
    <source>
        <strain evidence="4">m25</strain>
    </source>
</reference>
<dbReference type="NCBIfam" id="TIGR00350">
    <property type="entry name" value="lytR_cpsA_psr"/>
    <property type="match status" value="1"/>
</dbReference>
<evidence type="ECO:0000313" key="4">
    <source>
        <dbReference type="Proteomes" id="UP001651880"/>
    </source>
</evidence>
<proteinExistence type="inferred from homology"/>
<dbReference type="PANTHER" id="PTHR33392">
    <property type="entry name" value="POLYISOPRENYL-TEICHOIC ACID--PEPTIDOGLYCAN TEICHOIC ACID TRANSFERASE TAGU"/>
    <property type="match status" value="1"/>
</dbReference>
<dbReference type="InterPro" id="IPR004474">
    <property type="entry name" value="LytR_CpsA_psr"/>
</dbReference>
<sequence length="317" mass="35703">MKKFLIIFIASFLGFAIVIGGATYYYLGRFKASSSEFAQIVEENPDLEPPSAKDDPIINFLIMGIDDARSDFMMVLRFNKENNKAALISVPRDTRVNIGNYGYNKINSAVARKEGAPLAMDTVGDLLDIPIHYYIEMDFKGAEKIIDIMGGVRIKVAENMKYDDPTQNLHIDIKAGEQVLNGKNSVHFVRYRATYSNGDLGRIPNQQEFAKALIKHMTSPKILPKAFSILDTASKYIKTNMEQSEMASYALRLKDIDPEGIKMYTLPGDGSYINKVSYFVYDEEKLKQMTEEINDEIGLQKSAEEKVQDEKNDDIAG</sequence>
<dbReference type="Gene3D" id="3.40.630.190">
    <property type="entry name" value="LCP protein"/>
    <property type="match status" value="1"/>
</dbReference>
<evidence type="ECO:0000259" key="2">
    <source>
        <dbReference type="Pfam" id="PF03816"/>
    </source>
</evidence>
<protein>
    <submittedName>
        <fullName evidence="3">LCP family protein</fullName>
    </submittedName>
</protein>
<name>A0ABT1NGB9_9FIRM</name>
<organism evidence="3 4">
    <name type="scientific">Lutispora saccharofermentans</name>
    <dbReference type="NCBI Taxonomy" id="3024236"/>
    <lineage>
        <taxon>Bacteria</taxon>
        <taxon>Bacillati</taxon>
        <taxon>Bacillota</taxon>
        <taxon>Clostridia</taxon>
        <taxon>Lutisporales</taxon>
        <taxon>Lutisporaceae</taxon>
        <taxon>Lutispora</taxon>
    </lineage>
</organism>
<comment type="caution">
    <text evidence="3">The sequence shown here is derived from an EMBL/GenBank/DDBJ whole genome shotgun (WGS) entry which is preliminary data.</text>
</comment>
<dbReference type="Proteomes" id="UP001651880">
    <property type="component" value="Unassembled WGS sequence"/>
</dbReference>
<evidence type="ECO:0000256" key="1">
    <source>
        <dbReference type="ARBA" id="ARBA00006068"/>
    </source>
</evidence>
<gene>
    <name evidence="3" type="ORF">LJD61_12285</name>
</gene>
<dbReference type="Pfam" id="PF03816">
    <property type="entry name" value="LytR_cpsA_psr"/>
    <property type="match status" value="1"/>
</dbReference>